<organism evidence="1 2">
    <name type="scientific">Caerostris extrusa</name>
    <name type="common">Bark spider</name>
    <name type="synonym">Caerostris bankana</name>
    <dbReference type="NCBI Taxonomy" id="172846"/>
    <lineage>
        <taxon>Eukaryota</taxon>
        <taxon>Metazoa</taxon>
        <taxon>Ecdysozoa</taxon>
        <taxon>Arthropoda</taxon>
        <taxon>Chelicerata</taxon>
        <taxon>Arachnida</taxon>
        <taxon>Araneae</taxon>
        <taxon>Araneomorphae</taxon>
        <taxon>Entelegynae</taxon>
        <taxon>Araneoidea</taxon>
        <taxon>Araneidae</taxon>
        <taxon>Caerostris</taxon>
    </lineage>
</organism>
<dbReference type="AlphaFoldDB" id="A0AAV4P6R9"/>
<reference evidence="1 2" key="1">
    <citation type="submission" date="2021-06" db="EMBL/GenBank/DDBJ databases">
        <title>Caerostris extrusa draft genome.</title>
        <authorList>
            <person name="Kono N."/>
            <person name="Arakawa K."/>
        </authorList>
    </citation>
    <scope>NUCLEOTIDE SEQUENCE [LARGE SCALE GENOMIC DNA]</scope>
</reference>
<accession>A0AAV4P6R9</accession>
<proteinExistence type="predicted"/>
<evidence type="ECO:0000313" key="1">
    <source>
        <dbReference type="EMBL" id="GIX92905.1"/>
    </source>
</evidence>
<protein>
    <submittedName>
        <fullName evidence="1">Uncharacterized protein</fullName>
    </submittedName>
</protein>
<name>A0AAV4P6R9_CAEEX</name>
<sequence length="82" mass="9214">MNTFSYICTEVKQNNFKRKVGLKTEQRPSLSTPLSSINPIMPWDSNSNIMNVFPFNTCAGVCEMAHAYTSTCLCKWTPCVDA</sequence>
<evidence type="ECO:0000313" key="2">
    <source>
        <dbReference type="Proteomes" id="UP001054945"/>
    </source>
</evidence>
<dbReference type="Proteomes" id="UP001054945">
    <property type="component" value="Unassembled WGS sequence"/>
</dbReference>
<comment type="caution">
    <text evidence="1">The sequence shown here is derived from an EMBL/GenBank/DDBJ whole genome shotgun (WGS) entry which is preliminary data.</text>
</comment>
<keyword evidence="2" id="KW-1185">Reference proteome</keyword>
<dbReference type="EMBL" id="BPLR01004170">
    <property type="protein sequence ID" value="GIX92905.1"/>
    <property type="molecule type" value="Genomic_DNA"/>
</dbReference>
<gene>
    <name evidence="1" type="ORF">CEXT_105771</name>
</gene>